<evidence type="ECO:0000313" key="2">
    <source>
        <dbReference type="Proteomes" id="UP000035704"/>
    </source>
</evidence>
<proteinExistence type="predicted"/>
<reference evidence="1 2" key="1">
    <citation type="submission" date="2014-10" db="EMBL/GenBank/DDBJ databases">
        <title>Genome sequence of Clostridium aceticum DSM 1496.</title>
        <authorList>
            <person name="Poehlein A."/>
            <person name="Schiel-Bengelsdorf B."/>
            <person name="Gottschalk G."/>
            <person name="Duerre P."/>
            <person name="Daniel R."/>
        </authorList>
    </citation>
    <scope>NUCLEOTIDE SEQUENCE [LARGE SCALE GENOMIC DNA]</scope>
    <source>
        <strain evidence="1 2">DSM 1496</strain>
    </source>
</reference>
<name>A0A0D8ICI5_9CLOT</name>
<dbReference type="OrthoDB" id="9784571at2"/>
<dbReference type="PANTHER" id="PTHR42827:SF1">
    <property type="entry name" value="IRON-SULFUR CLUSTER-BINDING PROTEIN"/>
    <property type="match status" value="1"/>
</dbReference>
<dbReference type="EMBL" id="CP009687">
    <property type="protein sequence ID" value="AKL95144.1"/>
    <property type="molecule type" value="Genomic_DNA"/>
</dbReference>
<protein>
    <submittedName>
        <fullName evidence="1">Uncharacterized protein</fullName>
    </submittedName>
</protein>
<keyword evidence="2" id="KW-1185">Reference proteome</keyword>
<evidence type="ECO:0000313" key="1">
    <source>
        <dbReference type="EMBL" id="AKL95144.1"/>
    </source>
</evidence>
<dbReference type="Proteomes" id="UP000035704">
    <property type="component" value="Chromosome"/>
</dbReference>
<sequence length="258" mass="28975">MNDYVTLLIKDYVKNYKGLKGTESNWREPVIGIASATDPMFADLKDIISSSHALPSDFISDAKSVIVFFLPFSEEIVKSNAGNIESSREWDIANIETNHLIVDINKYLYEKIREKGYSSTVLPPTYNYDEKKLISDWSHRHVGYIAGIGTFGVNNMFITERGCCGRMGSIITNMVLEHTERKEQENCLYKYNGTCKKCVKYCVAGAISINNGYPFVDKKRCNDQIYDDNIPQYSIGTGDACGKCMCNVPCSLINPVSS</sequence>
<dbReference type="RefSeq" id="WP_044823870.1">
    <property type="nucleotide sequence ID" value="NZ_CP009687.1"/>
</dbReference>
<dbReference type="PATRIC" id="fig|84022.5.peg.3152"/>
<organism evidence="1 2">
    <name type="scientific">Clostridium aceticum</name>
    <dbReference type="NCBI Taxonomy" id="84022"/>
    <lineage>
        <taxon>Bacteria</taxon>
        <taxon>Bacillati</taxon>
        <taxon>Bacillota</taxon>
        <taxon>Clostridia</taxon>
        <taxon>Eubacteriales</taxon>
        <taxon>Clostridiaceae</taxon>
        <taxon>Clostridium</taxon>
    </lineage>
</organism>
<dbReference type="KEGG" id="cace:CACET_c16950"/>
<dbReference type="STRING" id="84022.CACET_c16950"/>
<accession>A0A0D8ICI5</accession>
<dbReference type="PANTHER" id="PTHR42827">
    <property type="entry name" value="IRON-SULFUR CLUSTER-BINDING PROTEIN-RELATED"/>
    <property type="match status" value="1"/>
</dbReference>
<dbReference type="AlphaFoldDB" id="A0A0D8ICI5"/>
<gene>
    <name evidence="1" type="ORF">CACET_c16950</name>
</gene>